<gene>
    <name evidence="2" type="ORF">BDV38DRAFT_286470</name>
</gene>
<sequence length="211" mass="23843">MEVSRLERVTLDTNLSPFHIARHPGYKFLLEGLICSLRVNVIILDKYAPACSMLLLQCSARDGHSGCWKLPGGKVDYNDKTLREAAKREVEKTTGITRFEFLDTVPTKTRDSSKNEGVHQWLGFTFLATVDGQSGWLESIRSAEEEHRVLKWVTKSDVLRMEKTVFYDNHLETILGTFDIVENVINLSRREPSTATHHGLGSLNGTSTYTD</sequence>
<feature type="domain" description="Nudix hydrolase" evidence="1">
    <location>
        <begin position="34"/>
        <end position="177"/>
    </location>
</feature>
<dbReference type="RefSeq" id="XP_031909916.1">
    <property type="nucleotide sequence ID" value="XM_032060678.1"/>
</dbReference>
<organism evidence="2 3">
    <name type="scientific">Aspergillus pseudotamarii</name>
    <dbReference type="NCBI Taxonomy" id="132259"/>
    <lineage>
        <taxon>Eukaryota</taxon>
        <taxon>Fungi</taxon>
        <taxon>Dikarya</taxon>
        <taxon>Ascomycota</taxon>
        <taxon>Pezizomycotina</taxon>
        <taxon>Eurotiomycetes</taxon>
        <taxon>Eurotiomycetidae</taxon>
        <taxon>Eurotiales</taxon>
        <taxon>Aspergillaceae</taxon>
        <taxon>Aspergillus</taxon>
        <taxon>Aspergillus subgen. Circumdati</taxon>
    </lineage>
</organism>
<keyword evidence="3" id="KW-1185">Reference proteome</keyword>
<dbReference type="PROSITE" id="PS51462">
    <property type="entry name" value="NUDIX"/>
    <property type="match status" value="1"/>
</dbReference>
<dbReference type="AlphaFoldDB" id="A0A5N6SKD0"/>
<dbReference type="Pfam" id="PF00293">
    <property type="entry name" value="NUDIX"/>
    <property type="match status" value="1"/>
</dbReference>
<accession>A0A5N6SKD0</accession>
<evidence type="ECO:0000259" key="1">
    <source>
        <dbReference type="PROSITE" id="PS51462"/>
    </source>
</evidence>
<proteinExistence type="predicted"/>
<protein>
    <recommendedName>
        <fullName evidence="1">Nudix hydrolase domain-containing protein</fullName>
    </recommendedName>
</protein>
<dbReference type="Gene3D" id="3.90.79.10">
    <property type="entry name" value="Nucleoside Triphosphate Pyrophosphohydrolase"/>
    <property type="match status" value="1"/>
</dbReference>
<dbReference type="Proteomes" id="UP000325672">
    <property type="component" value="Unassembled WGS sequence"/>
</dbReference>
<reference evidence="2 3" key="1">
    <citation type="submission" date="2019-04" db="EMBL/GenBank/DDBJ databases">
        <title>Friends and foes A comparative genomics study of 23 Aspergillus species from section Flavi.</title>
        <authorList>
            <consortium name="DOE Joint Genome Institute"/>
            <person name="Kjaerbolling I."/>
            <person name="Vesth T."/>
            <person name="Frisvad J.C."/>
            <person name="Nybo J.L."/>
            <person name="Theobald S."/>
            <person name="Kildgaard S."/>
            <person name="Isbrandt T."/>
            <person name="Kuo A."/>
            <person name="Sato A."/>
            <person name="Lyhne E.K."/>
            <person name="Kogle M.E."/>
            <person name="Wiebenga A."/>
            <person name="Kun R.S."/>
            <person name="Lubbers R.J."/>
            <person name="Makela M.R."/>
            <person name="Barry K."/>
            <person name="Chovatia M."/>
            <person name="Clum A."/>
            <person name="Daum C."/>
            <person name="Haridas S."/>
            <person name="He G."/>
            <person name="LaButti K."/>
            <person name="Lipzen A."/>
            <person name="Mondo S."/>
            <person name="Riley R."/>
            <person name="Salamov A."/>
            <person name="Simmons B.A."/>
            <person name="Magnuson J.K."/>
            <person name="Henrissat B."/>
            <person name="Mortensen U.H."/>
            <person name="Larsen T.O."/>
            <person name="Devries R.P."/>
            <person name="Grigoriev I.V."/>
            <person name="Machida M."/>
            <person name="Baker S.E."/>
            <person name="Andersen M.R."/>
        </authorList>
    </citation>
    <scope>NUCLEOTIDE SEQUENCE [LARGE SCALE GENOMIC DNA]</scope>
    <source>
        <strain evidence="2 3">CBS 117625</strain>
    </source>
</reference>
<dbReference type="CDD" id="cd02883">
    <property type="entry name" value="NUDIX_Hydrolase"/>
    <property type="match status" value="1"/>
</dbReference>
<evidence type="ECO:0000313" key="3">
    <source>
        <dbReference type="Proteomes" id="UP000325672"/>
    </source>
</evidence>
<dbReference type="GeneID" id="43644888"/>
<dbReference type="InterPro" id="IPR015797">
    <property type="entry name" value="NUDIX_hydrolase-like_dom_sf"/>
</dbReference>
<name>A0A5N6SKD0_ASPPS</name>
<evidence type="ECO:0000313" key="2">
    <source>
        <dbReference type="EMBL" id="KAE8133853.1"/>
    </source>
</evidence>
<dbReference type="SUPFAM" id="SSF55811">
    <property type="entry name" value="Nudix"/>
    <property type="match status" value="1"/>
</dbReference>
<dbReference type="EMBL" id="ML743611">
    <property type="protein sequence ID" value="KAE8133853.1"/>
    <property type="molecule type" value="Genomic_DNA"/>
</dbReference>
<dbReference type="PANTHER" id="PTHR43736">
    <property type="entry name" value="ADP-RIBOSE PYROPHOSPHATASE"/>
    <property type="match status" value="1"/>
</dbReference>
<dbReference type="PANTHER" id="PTHR43736:SF1">
    <property type="entry name" value="DIHYDRONEOPTERIN TRIPHOSPHATE DIPHOSPHATASE"/>
    <property type="match status" value="1"/>
</dbReference>
<dbReference type="InterPro" id="IPR000086">
    <property type="entry name" value="NUDIX_hydrolase_dom"/>
</dbReference>
<dbReference type="OrthoDB" id="276276at2759"/>